<dbReference type="InterPro" id="IPR001846">
    <property type="entry name" value="VWF_type-D"/>
</dbReference>
<evidence type="ECO:0000259" key="1">
    <source>
        <dbReference type="PROSITE" id="PS51233"/>
    </source>
</evidence>
<evidence type="ECO:0000313" key="3">
    <source>
        <dbReference type="Proteomes" id="UP000765507"/>
    </source>
</evidence>
<keyword evidence="3" id="KW-1185">Reference proteome</keyword>
<sequence>MLCLCASLRAAWQFGSGSGMQVLFSSSGEVTVRVSENLANKLCAPCGNFNGDISNDLRLPIGGIAGNITEVINAWKARDFSGCDV</sequence>
<dbReference type="Pfam" id="PF00094">
    <property type="entry name" value="VWD"/>
    <property type="match status" value="1"/>
</dbReference>
<dbReference type="Proteomes" id="UP000765507">
    <property type="component" value="Unassembled WGS sequence"/>
</dbReference>
<gene>
    <name evidence="2" type="ORF">G0U57_004924</name>
</gene>
<evidence type="ECO:0000313" key="2">
    <source>
        <dbReference type="EMBL" id="KAG6921868.1"/>
    </source>
</evidence>
<dbReference type="AlphaFoldDB" id="A0A8T1RZ52"/>
<dbReference type="OrthoDB" id="6236007at2759"/>
<reference evidence="2 3" key="1">
    <citation type="journal article" date="2020" name="G3 (Bethesda)">
        <title>Draft Genome of the Common Snapping Turtle, Chelydra serpentina, a Model for Phenotypic Plasticity in Reptiles.</title>
        <authorList>
            <person name="Das D."/>
            <person name="Singh S.K."/>
            <person name="Bierstedt J."/>
            <person name="Erickson A."/>
            <person name="Galli G.L.J."/>
            <person name="Crossley D.A. 2nd"/>
            <person name="Rhen T."/>
        </authorList>
    </citation>
    <scope>NUCLEOTIDE SEQUENCE [LARGE SCALE GENOMIC DNA]</scope>
    <source>
        <strain evidence="2">KW</strain>
    </source>
</reference>
<name>A0A8T1RZ52_CHESE</name>
<proteinExistence type="predicted"/>
<organism evidence="2 3">
    <name type="scientific">Chelydra serpentina</name>
    <name type="common">Snapping turtle</name>
    <name type="synonym">Testudo serpentina</name>
    <dbReference type="NCBI Taxonomy" id="8475"/>
    <lineage>
        <taxon>Eukaryota</taxon>
        <taxon>Metazoa</taxon>
        <taxon>Chordata</taxon>
        <taxon>Craniata</taxon>
        <taxon>Vertebrata</taxon>
        <taxon>Euteleostomi</taxon>
        <taxon>Archelosauria</taxon>
        <taxon>Testudinata</taxon>
        <taxon>Testudines</taxon>
        <taxon>Cryptodira</taxon>
        <taxon>Durocryptodira</taxon>
        <taxon>Americhelydia</taxon>
        <taxon>Chelydroidea</taxon>
        <taxon>Chelydridae</taxon>
        <taxon>Chelydra</taxon>
    </lineage>
</organism>
<comment type="caution">
    <text evidence="2">The sequence shown here is derived from an EMBL/GenBank/DDBJ whole genome shotgun (WGS) entry which is preliminary data.</text>
</comment>
<feature type="domain" description="VWFD" evidence="1">
    <location>
        <begin position="1"/>
        <end position="84"/>
    </location>
</feature>
<dbReference type="PROSITE" id="PS51233">
    <property type="entry name" value="VWFD"/>
    <property type="match status" value="1"/>
</dbReference>
<protein>
    <recommendedName>
        <fullName evidence="1">VWFD domain-containing protein</fullName>
    </recommendedName>
</protein>
<accession>A0A8T1RZ52</accession>
<dbReference type="EMBL" id="JAHGAV010001652">
    <property type="protein sequence ID" value="KAG6921868.1"/>
    <property type="molecule type" value="Genomic_DNA"/>
</dbReference>